<dbReference type="Proteomes" id="UP000637788">
    <property type="component" value="Unassembled WGS sequence"/>
</dbReference>
<gene>
    <name evidence="2" type="ORF">GCM10010094_28070</name>
</gene>
<reference evidence="2" key="2">
    <citation type="submission" date="2020-09" db="EMBL/GenBank/DDBJ databases">
        <authorList>
            <person name="Sun Q."/>
            <person name="Ohkuma M."/>
        </authorList>
    </citation>
    <scope>NUCLEOTIDE SEQUENCE</scope>
    <source>
        <strain evidence="2">JCM 3035</strain>
    </source>
</reference>
<accession>A0A917QRE7</accession>
<dbReference type="EMBL" id="BMPQ01000005">
    <property type="protein sequence ID" value="GGK65431.1"/>
    <property type="molecule type" value="Genomic_DNA"/>
</dbReference>
<evidence type="ECO:0000313" key="2">
    <source>
        <dbReference type="EMBL" id="GGK65431.1"/>
    </source>
</evidence>
<dbReference type="AlphaFoldDB" id="A0A917QRE7"/>
<proteinExistence type="predicted"/>
<name>A0A917QRE7_9ACTN</name>
<dbReference type="Gene3D" id="1.10.260.40">
    <property type="entry name" value="lambda repressor-like DNA-binding domains"/>
    <property type="match status" value="1"/>
</dbReference>
<keyword evidence="3" id="KW-1185">Reference proteome</keyword>
<dbReference type="GO" id="GO:0003677">
    <property type="term" value="F:DNA binding"/>
    <property type="evidence" value="ECO:0007669"/>
    <property type="project" value="InterPro"/>
</dbReference>
<reference evidence="2" key="1">
    <citation type="journal article" date="2014" name="Int. J. Syst. Evol. Microbiol.">
        <title>Complete genome sequence of Corynebacterium casei LMG S-19264T (=DSM 44701T), isolated from a smear-ripened cheese.</title>
        <authorList>
            <consortium name="US DOE Joint Genome Institute (JGI-PGF)"/>
            <person name="Walter F."/>
            <person name="Albersmeier A."/>
            <person name="Kalinowski J."/>
            <person name="Ruckert C."/>
        </authorList>
    </citation>
    <scope>NUCLEOTIDE SEQUENCE</scope>
    <source>
        <strain evidence="2">JCM 3035</strain>
    </source>
</reference>
<dbReference type="InterPro" id="IPR010982">
    <property type="entry name" value="Lambda_DNA-bd_dom_sf"/>
</dbReference>
<dbReference type="PROSITE" id="PS50943">
    <property type="entry name" value="HTH_CROC1"/>
    <property type="match status" value="1"/>
</dbReference>
<evidence type="ECO:0000259" key="1">
    <source>
        <dbReference type="PROSITE" id="PS50943"/>
    </source>
</evidence>
<sequence>MALSANEWAAQIAKQVGQGVAYYRTQSRDARGGKLTAQALADRCAGLGLPLDRTVIAKLEKGTRQTITIGELLVLARALEIPPVLLLFPLGRTDTTEVLPGEDTDTWAALKWFTGEDDQFPGAVTGTDEKQDAEPVRLFREHERLIKQWWDNRGKLMSLIAPKDPELKKFRAEADPDAVDDLWVQVAKDTMRNAEEALMAIRSEMRDRGLTPPRLGLESAYIEPETFESTTLDELAQTVSRNKRISLSEAIREVYRIAGEPLPESQKDDTEGEKE</sequence>
<dbReference type="RefSeq" id="WP_189322160.1">
    <property type="nucleotide sequence ID" value="NZ_BMPQ01000005.1"/>
</dbReference>
<comment type="caution">
    <text evidence="2">The sequence shown here is derived from an EMBL/GenBank/DDBJ whole genome shotgun (WGS) entry which is preliminary data.</text>
</comment>
<evidence type="ECO:0000313" key="3">
    <source>
        <dbReference type="Proteomes" id="UP000637788"/>
    </source>
</evidence>
<feature type="domain" description="HTH cro/C1-type" evidence="1">
    <location>
        <begin position="51"/>
        <end position="86"/>
    </location>
</feature>
<protein>
    <recommendedName>
        <fullName evidence="1">HTH cro/C1-type domain-containing protein</fullName>
    </recommendedName>
</protein>
<dbReference type="InterPro" id="IPR001387">
    <property type="entry name" value="Cro/C1-type_HTH"/>
</dbReference>
<organism evidence="2 3">
    <name type="scientific">Streptomyces flaveus</name>
    <dbReference type="NCBI Taxonomy" id="66370"/>
    <lineage>
        <taxon>Bacteria</taxon>
        <taxon>Bacillati</taxon>
        <taxon>Actinomycetota</taxon>
        <taxon>Actinomycetes</taxon>
        <taxon>Kitasatosporales</taxon>
        <taxon>Streptomycetaceae</taxon>
        <taxon>Streptomyces</taxon>
        <taxon>Streptomyces aurantiacus group</taxon>
    </lineage>
</organism>